<dbReference type="Proteomes" id="UP000321814">
    <property type="component" value="Unassembled WGS sequence"/>
</dbReference>
<comment type="caution">
    <text evidence="2">The sequence shown here is derived from an EMBL/GenBank/DDBJ whole genome shotgun (WGS) entry which is preliminary data.</text>
</comment>
<dbReference type="AlphaFoldDB" id="A0A5C8LZF3"/>
<dbReference type="Gene3D" id="3.40.50.10610">
    <property type="entry name" value="ABC-type transport auxiliary lipoprotein component"/>
    <property type="match status" value="1"/>
</dbReference>
<evidence type="ECO:0000313" key="3">
    <source>
        <dbReference type="Proteomes" id="UP000321814"/>
    </source>
</evidence>
<organism evidence="2 3">
    <name type="scientific">Rheinheimera tangshanensis</name>
    <dbReference type="NCBI Taxonomy" id="400153"/>
    <lineage>
        <taxon>Bacteria</taxon>
        <taxon>Pseudomonadati</taxon>
        <taxon>Pseudomonadota</taxon>
        <taxon>Gammaproteobacteria</taxon>
        <taxon>Chromatiales</taxon>
        <taxon>Chromatiaceae</taxon>
        <taxon>Rheinheimera</taxon>
    </lineage>
</organism>
<dbReference type="InterPro" id="IPR008517">
    <property type="entry name" value="GNA1162-like"/>
</dbReference>
<feature type="chain" id="PRO_5022685783" evidence="1">
    <location>
        <begin position="24"/>
        <end position="188"/>
    </location>
</feature>
<sequence>MKQANLWLSAALTLALLSGCSSTAEHQQKYAQLYKETPKKLMIVVHGGDAVPAELVQAFDKEVPDIVAEHGFEIVDAKQRQLTEVPALTDVDAVLYVDVQRWNKDYSAVIAAESVLELEFKLVSTKSDQELWSHQDKYTKTHLFLGGDMLSELIHRAFFAASTAYENRASVVTKQAFSNFPEVLAANR</sequence>
<keyword evidence="3" id="KW-1185">Reference proteome</keyword>
<evidence type="ECO:0000256" key="1">
    <source>
        <dbReference type="SAM" id="SignalP"/>
    </source>
</evidence>
<gene>
    <name evidence="2" type="ORF">FU839_04785</name>
</gene>
<dbReference type="PROSITE" id="PS51257">
    <property type="entry name" value="PROKAR_LIPOPROTEIN"/>
    <property type="match status" value="1"/>
</dbReference>
<dbReference type="RefSeq" id="WP_147903435.1">
    <property type="nucleotide sequence ID" value="NZ_BAAAGC010000017.1"/>
</dbReference>
<evidence type="ECO:0000313" key="2">
    <source>
        <dbReference type="EMBL" id="TXK82207.1"/>
    </source>
</evidence>
<name>A0A5C8LZF3_9GAMM</name>
<dbReference type="EMBL" id="VRLR01000002">
    <property type="protein sequence ID" value="TXK82207.1"/>
    <property type="molecule type" value="Genomic_DNA"/>
</dbReference>
<dbReference type="Pfam" id="PF05643">
    <property type="entry name" value="GNA1162-like"/>
    <property type="match status" value="1"/>
</dbReference>
<feature type="signal peptide" evidence="1">
    <location>
        <begin position="1"/>
        <end position="23"/>
    </location>
</feature>
<proteinExistence type="predicted"/>
<accession>A0A5C8LZF3</accession>
<reference evidence="2 3" key="1">
    <citation type="submission" date="2019-08" db="EMBL/GenBank/DDBJ databases">
        <title>Draft genome analysis of Rheinheimera tangshanensis isolated from the roots of fresh rice plants (Oryza sativa).</title>
        <authorList>
            <person name="Yu Q."/>
            <person name="Qi Y."/>
            <person name="Zhang H."/>
            <person name="Pu J."/>
        </authorList>
    </citation>
    <scope>NUCLEOTIDE SEQUENCE [LARGE SCALE GENOMIC DNA]</scope>
    <source>
        <strain evidence="2 3">JA3-B52</strain>
    </source>
</reference>
<dbReference type="OrthoDB" id="5766155at2"/>
<keyword evidence="1" id="KW-0732">Signal</keyword>
<protein>
    <submittedName>
        <fullName evidence="2">Uncharacterized protein</fullName>
    </submittedName>
</protein>